<evidence type="ECO:0000259" key="8">
    <source>
        <dbReference type="PROSITE" id="PS52019"/>
    </source>
</evidence>
<reference evidence="9 10" key="1">
    <citation type="submission" date="2019-08" db="EMBL/GenBank/DDBJ databases">
        <title>Lentzea from Indian Himalayas.</title>
        <authorList>
            <person name="Mandal S."/>
            <person name="Mallick Gupta A."/>
            <person name="Maiti P.K."/>
            <person name="Sarkar J."/>
            <person name="Mandal S."/>
        </authorList>
    </citation>
    <scope>NUCLEOTIDE SEQUENCE [LARGE SCALE GENOMIC DNA]</scope>
    <source>
        <strain evidence="9 10">PSKA42</strain>
    </source>
</reference>
<evidence type="ECO:0000256" key="1">
    <source>
        <dbReference type="ARBA" id="ARBA00022450"/>
    </source>
</evidence>
<dbReference type="InterPro" id="IPR016035">
    <property type="entry name" value="Acyl_Trfase/lysoPLipase"/>
</dbReference>
<evidence type="ECO:0000313" key="9">
    <source>
        <dbReference type="EMBL" id="NKE61710.1"/>
    </source>
</evidence>
<dbReference type="Pfam" id="PF14765">
    <property type="entry name" value="PS-DH"/>
    <property type="match status" value="1"/>
</dbReference>
<dbReference type="InterPro" id="IPR020806">
    <property type="entry name" value="PKS_PP-bd"/>
</dbReference>
<feature type="non-terminal residue" evidence="9">
    <location>
        <position position="2366"/>
    </location>
</feature>
<dbReference type="SMART" id="SM00823">
    <property type="entry name" value="PKS_PP"/>
    <property type="match status" value="1"/>
</dbReference>
<dbReference type="InterPro" id="IPR006162">
    <property type="entry name" value="Ppantetheine_attach_site"/>
</dbReference>
<feature type="domain" description="PKS/mFAS DH" evidence="8">
    <location>
        <begin position="894"/>
        <end position="1160"/>
    </location>
</feature>
<organism evidence="9 10">
    <name type="scientific">Lentzea indica</name>
    <dbReference type="NCBI Taxonomy" id="2604800"/>
    <lineage>
        <taxon>Bacteria</taxon>
        <taxon>Bacillati</taxon>
        <taxon>Actinomycetota</taxon>
        <taxon>Actinomycetes</taxon>
        <taxon>Pseudonocardiales</taxon>
        <taxon>Pseudonocardiaceae</taxon>
        <taxon>Lentzea</taxon>
    </lineage>
</organism>
<dbReference type="SMART" id="SM01294">
    <property type="entry name" value="PKS_PP_betabranch"/>
    <property type="match status" value="1"/>
</dbReference>
<dbReference type="CDD" id="cd00833">
    <property type="entry name" value="PKS"/>
    <property type="match status" value="2"/>
</dbReference>
<feature type="domain" description="Ketosynthase family 3 (KS3)" evidence="7">
    <location>
        <begin position="1648"/>
        <end position="2069"/>
    </location>
</feature>
<comment type="caution">
    <text evidence="9">The sequence shown here is derived from an EMBL/GenBank/DDBJ whole genome shotgun (WGS) entry which is preliminary data.</text>
</comment>
<dbReference type="PANTHER" id="PTHR43775:SF51">
    <property type="entry name" value="INACTIVE PHENOLPHTHIOCEROL SYNTHESIS POLYKETIDE SYNTHASE TYPE I PKS1-RELATED"/>
    <property type="match status" value="1"/>
</dbReference>
<dbReference type="InterPro" id="IPR016036">
    <property type="entry name" value="Malonyl_transacylase_ACP-bd"/>
</dbReference>
<name>A0ABX1FS20_9PSEU</name>
<dbReference type="EMBL" id="VSRL01000192">
    <property type="protein sequence ID" value="NKE61710.1"/>
    <property type="molecule type" value="Genomic_DNA"/>
</dbReference>
<dbReference type="Pfam" id="PF00550">
    <property type="entry name" value="PP-binding"/>
    <property type="match status" value="1"/>
</dbReference>
<dbReference type="Gene3D" id="3.40.50.720">
    <property type="entry name" value="NAD(P)-binding Rossmann-like Domain"/>
    <property type="match status" value="1"/>
</dbReference>
<evidence type="ECO:0000256" key="2">
    <source>
        <dbReference type="ARBA" id="ARBA00022553"/>
    </source>
</evidence>
<dbReference type="InterPro" id="IPR042104">
    <property type="entry name" value="PKS_dehydratase_sf"/>
</dbReference>
<accession>A0ABX1FS20</accession>
<proteinExistence type="predicted"/>
<dbReference type="InterPro" id="IPR014043">
    <property type="entry name" value="Acyl_transferase_dom"/>
</dbReference>
<dbReference type="InterPro" id="IPR018201">
    <property type="entry name" value="Ketoacyl_synth_AS"/>
</dbReference>
<feature type="active site" description="Proton donor; for dehydratase activity" evidence="5">
    <location>
        <position position="1087"/>
    </location>
</feature>
<dbReference type="Pfam" id="PF16197">
    <property type="entry name" value="KAsynt_C_assoc"/>
    <property type="match status" value="1"/>
</dbReference>
<feature type="domain" description="Ketosynthase family 3 (KS3)" evidence="7">
    <location>
        <begin position="49"/>
        <end position="471"/>
    </location>
</feature>
<dbReference type="Gene3D" id="3.40.47.10">
    <property type="match status" value="2"/>
</dbReference>
<dbReference type="SMART" id="SM00822">
    <property type="entry name" value="PKS_KR"/>
    <property type="match status" value="1"/>
</dbReference>
<evidence type="ECO:0000313" key="10">
    <source>
        <dbReference type="Proteomes" id="UP001515943"/>
    </source>
</evidence>
<dbReference type="SUPFAM" id="SSF52151">
    <property type="entry name" value="FabD/lysophospholipase-like"/>
    <property type="match status" value="2"/>
</dbReference>
<dbReference type="Pfam" id="PF02801">
    <property type="entry name" value="Ketoacyl-synt_C"/>
    <property type="match status" value="2"/>
</dbReference>
<dbReference type="InterPro" id="IPR020841">
    <property type="entry name" value="PKS_Beta-ketoAc_synthase_dom"/>
</dbReference>
<dbReference type="PROSITE" id="PS00606">
    <property type="entry name" value="KS3_1"/>
    <property type="match status" value="2"/>
</dbReference>
<dbReference type="SUPFAM" id="SSF55048">
    <property type="entry name" value="Probable ACP-binding domain of malonyl-CoA ACP transacylase"/>
    <property type="match status" value="2"/>
</dbReference>
<dbReference type="Pfam" id="PF00109">
    <property type="entry name" value="ketoacyl-synt"/>
    <property type="match status" value="2"/>
</dbReference>
<sequence>MARVDRAELPATLTFDHPTSAVLAGFLKDELFGASDAVAQPTALVSTSDDPIVIVGMACRYPGGVSSPEDLWRLVAEGVDAITEFPVNRGWDIDGIYDPDPDHAGTTYSIAGGFLHEAGAFDPAFFGMSPREALATDSQQRLLLETTWEALERSGIDPASLRGSATGVFTGVMYNDYASILDGGEFEGHQGQGSAGSIASGRVSYTFGFEGPAVTVDTACSSSLVALHLASQALRSGECSLAVAGGVTVMSTPTTYVEFSRQRGLSVDGRCKAFSDSADGTGWGEGVGLLVLERQSDALSNGHTILAVVRGSAVNQDGASNGLTAPNGPSQQRVIRAALASAGLSPADVDVVEAHGTATNLGDPIEAQALLAVYGQDRDEPLYLGSIKSNIGHTQAAAGVAGVIKMVQALHHGVLPQTLHVSTPTTQVDWESGAVEVLTSPRSWPSVSRARRAGVSSFGVSGTNAHVILEGPELSDLPEMIGMGGSSPQGASQSGSIPLTVSAKSAASLRAQVERIKALVDSGVSAVDVGFSLATTRALFEHRAVVLDGEVVAEGVAGGKPLAFLFSGQGSQRVGMSRELYEAFPVFAEALDAALVNLDPALREVMWGDDQKTLNQTGYAQPAIFAVEVALYRLIESFGVRPDHLVGHSIGEIAAAHVAGVLSLEDACLLVTARATLMQALPAGGAMVSVIASEEEVLPQLTAGVSIAAVNGLRSVVIAGVEDEVLAVAERWKSKRLKVSHAFHSLLMEPMLDDFREAISGLTFHEPVVQMSTSGDVTTVDYWVNHVRDAVRFYENVTRLGDVTLLEIGPDAQLSAMVDGATPVLRRDRGEVASMLTALGQVHVDGINVDWTRLYTGGRKVDLPTYAFEHQMFWPKAVRKTGDVGALGLTRVEHPLLGAAVDVAGADGVLFTSRLSLSSHPWLADHTVFGQVLLPGTAFLELAVRAGDEVGLDRVDELTLAAPLVLPAKGAVRIQVAIGVEENGRRAVEVFSRPDGEDVTWTRHATGFLAAGTTTGDFDATAWPPPGAEAVDVEGAYERFAENGFEYGPVFQGLRAVWRGDNEVFAEVALPEGVDGAAFGLHPALLDATLHAGGFFDGAEAGLPFSWESVSLHATGAAAARVRLRRNGDAWVIAVVDTTGAPVATIGSLVTRAVSAQQVSTVERDSLFRLDWVPVSLPNAGAAAVVVEEFVGDGDVVEQTHALAARALELVQRWIAEERAERLVFVTRQDDLAASVVHGLVRAAQNEHPGRFTLIDTDAEVSEQVLAIDEPQLRVRDGQVFAARLARAEAAEPGEFTGPVLITGGTGGLGRVIAKHLVERYGVKELVLVSRTGKADVSYLDAKVAVVACDVSDRKALQKVLKKHKVRSVVHAAGVLDDGVIESMTPERVANVLKPKVDAAWNLHELTKNLDKFVIFSSAAGTFGAAGQANYAAANAFLDALALHRKANGLPAVSLAWGAWNQTGMLSEADAERMARGGTPPLSVEQGLALFDAAIAGEDAVLLPLRLDLATLRDQGEIRPLLRGLIRTRARRAAVQADSGLVQRLTAMASEARLGALLDLVRTEVAAVLGHDGIAAVDPAMAFQDLGFDSLTAVDLRNRLSGVTGLRLPSTLIFDYPTSAVLAGFLRDELFGADEALPALPVLTSTSDDPIVIVGMACRYPGGIVTPEQLWDLVVDGRDAITEFPSNRGWDLDSLYHPDPDHVGTSYTKSGGFLHDADLFDPEFFRMSPREAVSTDAQQRLLLEASWEALERAGIDPVALKGSPTGVFAGVMYNDYSLLLEGDSEGYQTTGGSPSVVSGRVSYTFGFEGPAVTLDTACSSSLVAMHWAMQALRAGECSLALAGGVTVLASPGAFIGFSRQRGLSPDGRCKAFADSADGVGWSEGVGVVVLERLSDAQRNGHHVLAVVRGSAVNQDGASNGLTAPNGPSQQRVIRQALASAGLSTTDVDVVEAHGTGTTLGDPIEAQALLATYGQDRSEPLLLGSIKSNIGHTQAAAGVAGVIKMVQALRHGLVPQTLHVTEPSSHVDWEAGAVRLLTGNAKWPAVSRARRAAVSSFGVSGTNAHVILEAPELSDLPEMIGMGTSVSPGGGPNRIDADGIDAAGSIRAGGVPLVVSAKSRASLRAQVEQINALVESGVPAVDVGFSLATTRALFDHRAVVWNGVELASGVVRNRPLAIVFSGQGSQRVGMARELYEAFPVFAEALDAALVNLDPALREVMWGDDQETLNQTGYAQPAIFAVEVALYRLLESFGVRPVQLAGHSIGEVAAAHVAGVLSLEDACLLVTARAALMQALPTGGAMVSVVASEEEVLPHLTDGVSIAAVNGPRSVVIAGVEDEVLAVAERWKSKRLNVSHAFHSPLMEPMLD</sequence>
<feature type="region of interest" description="N-terminal hotdog fold" evidence="5">
    <location>
        <begin position="894"/>
        <end position="1016"/>
    </location>
</feature>
<dbReference type="Gene3D" id="1.10.287.1960">
    <property type="match status" value="1"/>
</dbReference>
<dbReference type="Gene3D" id="3.30.70.250">
    <property type="entry name" value="Malonyl-CoA ACP transacylase, ACP-binding"/>
    <property type="match status" value="1"/>
</dbReference>
<dbReference type="InterPro" id="IPR016039">
    <property type="entry name" value="Thiolase-like"/>
</dbReference>
<dbReference type="InterPro" id="IPR036736">
    <property type="entry name" value="ACP-like_sf"/>
</dbReference>
<dbReference type="InterPro" id="IPR036291">
    <property type="entry name" value="NAD(P)-bd_dom_sf"/>
</dbReference>
<dbReference type="PROSITE" id="PS52019">
    <property type="entry name" value="PKS_MFAS_DH"/>
    <property type="match status" value="1"/>
</dbReference>
<dbReference type="InterPro" id="IPR001227">
    <property type="entry name" value="Ac_transferase_dom_sf"/>
</dbReference>
<dbReference type="InterPro" id="IPR049551">
    <property type="entry name" value="PKS_DH_C"/>
</dbReference>
<keyword evidence="4" id="KW-0012">Acyltransferase</keyword>
<feature type="region of interest" description="C-terminal hotdog fold" evidence="5">
    <location>
        <begin position="1028"/>
        <end position="1160"/>
    </location>
</feature>
<dbReference type="SUPFAM" id="SSF53901">
    <property type="entry name" value="Thiolase-like"/>
    <property type="match status" value="2"/>
</dbReference>
<dbReference type="PANTHER" id="PTHR43775">
    <property type="entry name" value="FATTY ACID SYNTHASE"/>
    <property type="match status" value="1"/>
</dbReference>
<dbReference type="Gene3D" id="1.10.1200.10">
    <property type="entry name" value="ACP-like"/>
    <property type="match status" value="1"/>
</dbReference>
<dbReference type="SMART" id="SM00826">
    <property type="entry name" value="PKS_DH"/>
    <property type="match status" value="1"/>
</dbReference>
<evidence type="ECO:0000259" key="7">
    <source>
        <dbReference type="PROSITE" id="PS52004"/>
    </source>
</evidence>
<dbReference type="InterPro" id="IPR049552">
    <property type="entry name" value="PKS_DH_N"/>
</dbReference>
<dbReference type="InterPro" id="IPR013968">
    <property type="entry name" value="PKS_KR"/>
</dbReference>
<dbReference type="CDD" id="cd08956">
    <property type="entry name" value="KR_3_FAS_SDR_x"/>
    <property type="match status" value="1"/>
</dbReference>
<dbReference type="Gene3D" id="3.40.366.10">
    <property type="entry name" value="Malonyl-Coenzyme A Acyl Carrier Protein, domain 2"/>
    <property type="match status" value="2"/>
</dbReference>
<dbReference type="SUPFAM" id="SSF51735">
    <property type="entry name" value="NAD(P)-binding Rossmann-fold domains"/>
    <property type="match status" value="2"/>
</dbReference>
<evidence type="ECO:0000259" key="6">
    <source>
        <dbReference type="PROSITE" id="PS50075"/>
    </source>
</evidence>
<dbReference type="SMART" id="SM00827">
    <property type="entry name" value="PKS_AT"/>
    <property type="match status" value="2"/>
</dbReference>
<dbReference type="InterPro" id="IPR014031">
    <property type="entry name" value="Ketoacyl_synth_C"/>
</dbReference>
<evidence type="ECO:0000256" key="5">
    <source>
        <dbReference type="PROSITE-ProRule" id="PRU01363"/>
    </source>
</evidence>
<dbReference type="Gene3D" id="3.10.129.110">
    <property type="entry name" value="Polyketide synthase dehydratase"/>
    <property type="match status" value="1"/>
</dbReference>
<dbReference type="RefSeq" id="WP_167978353.1">
    <property type="nucleotide sequence ID" value="NZ_VSRL01000192.1"/>
</dbReference>
<evidence type="ECO:0000256" key="4">
    <source>
        <dbReference type="ARBA" id="ARBA00023315"/>
    </source>
</evidence>
<dbReference type="Pfam" id="PF21089">
    <property type="entry name" value="PKS_DH_N"/>
    <property type="match status" value="1"/>
</dbReference>
<dbReference type="Gene3D" id="3.30.70.3290">
    <property type="match status" value="2"/>
</dbReference>
<dbReference type="Proteomes" id="UP001515943">
    <property type="component" value="Unassembled WGS sequence"/>
</dbReference>
<dbReference type="InterPro" id="IPR049900">
    <property type="entry name" value="PKS_mFAS_DH"/>
</dbReference>
<feature type="active site" description="Proton acceptor; for dehydratase activity" evidence="5">
    <location>
        <position position="926"/>
    </location>
</feature>
<dbReference type="PROSITE" id="PS50075">
    <property type="entry name" value="CARRIER"/>
    <property type="match status" value="1"/>
</dbReference>
<evidence type="ECO:0000256" key="3">
    <source>
        <dbReference type="ARBA" id="ARBA00022679"/>
    </source>
</evidence>
<dbReference type="SUPFAM" id="SSF47336">
    <property type="entry name" value="ACP-like"/>
    <property type="match status" value="2"/>
</dbReference>
<keyword evidence="3" id="KW-0808">Transferase</keyword>
<dbReference type="InterPro" id="IPR032821">
    <property type="entry name" value="PKS_assoc"/>
</dbReference>
<dbReference type="Pfam" id="PF00698">
    <property type="entry name" value="Acyl_transf_1"/>
    <property type="match status" value="2"/>
</dbReference>
<keyword evidence="1" id="KW-0596">Phosphopantetheine</keyword>
<dbReference type="PROSITE" id="PS00012">
    <property type="entry name" value="PHOSPHOPANTETHEINE"/>
    <property type="match status" value="1"/>
</dbReference>
<dbReference type="InterPro" id="IPR050091">
    <property type="entry name" value="PKS_NRPS_Biosynth_Enz"/>
</dbReference>
<protein>
    <submittedName>
        <fullName evidence="9">SDR family NAD(P)-dependent oxidoreductase</fullName>
    </submittedName>
</protein>
<keyword evidence="10" id="KW-1185">Reference proteome</keyword>
<feature type="domain" description="Carrier" evidence="6">
    <location>
        <begin position="1555"/>
        <end position="1630"/>
    </location>
</feature>
<dbReference type="SMART" id="SM00825">
    <property type="entry name" value="PKS_KS"/>
    <property type="match status" value="2"/>
</dbReference>
<dbReference type="InterPro" id="IPR014030">
    <property type="entry name" value="Ketoacyl_synth_N"/>
</dbReference>
<dbReference type="InterPro" id="IPR057326">
    <property type="entry name" value="KR_dom"/>
</dbReference>
<dbReference type="PROSITE" id="PS52004">
    <property type="entry name" value="KS3_2"/>
    <property type="match status" value="2"/>
</dbReference>
<dbReference type="InterPro" id="IPR020807">
    <property type="entry name" value="PKS_DH"/>
</dbReference>
<dbReference type="Pfam" id="PF08659">
    <property type="entry name" value="KR"/>
    <property type="match status" value="1"/>
</dbReference>
<gene>
    <name evidence="9" type="ORF">FXN61_35105</name>
</gene>
<dbReference type="InterPro" id="IPR009081">
    <property type="entry name" value="PP-bd_ACP"/>
</dbReference>
<keyword evidence="2" id="KW-0597">Phosphoprotein</keyword>